<dbReference type="PANTHER" id="PTHR37810:SF5">
    <property type="entry name" value="IMMUNITY PROTEIN SDPI"/>
    <property type="match status" value="1"/>
</dbReference>
<name>A0A235B8G0_9BACL</name>
<keyword evidence="1" id="KW-0812">Transmembrane</keyword>
<evidence type="ECO:0000313" key="4">
    <source>
        <dbReference type="Proteomes" id="UP000215459"/>
    </source>
</evidence>
<proteinExistence type="predicted"/>
<feature type="domain" description="DUF1648" evidence="2">
    <location>
        <begin position="64"/>
        <end position="110"/>
    </location>
</feature>
<keyword evidence="1" id="KW-1133">Transmembrane helix</keyword>
<dbReference type="PANTHER" id="PTHR37810">
    <property type="entry name" value="IMMUNITY PROTEIN SDPI"/>
    <property type="match status" value="1"/>
</dbReference>
<dbReference type="EMBL" id="NOWF01000003">
    <property type="protein sequence ID" value="OYD08512.1"/>
    <property type="molecule type" value="Genomic_DNA"/>
</dbReference>
<feature type="transmembrane region" description="Helical" evidence="1">
    <location>
        <begin position="182"/>
        <end position="198"/>
    </location>
</feature>
<keyword evidence="4" id="KW-1185">Reference proteome</keyword>
<keyword evidence="1" id="KW-0472">Membrane</keyword>
<evidence type="ECO:0000313" key="3">
    <source>
        <dbReference type="EMBL" id="OYD08512.1"/>
    </source>
</evidence>
<accession>A0A235B8G0</accession>
<evidence type="ECO:0000256" key="1">
    <source>
        <dbReference type="SAM" id="Phobius"/>
    </source>
</evidence>
<feature type="transmembrane region" description="Helical" evidence="1">
    <location>
        <begin position="96"/>
        <end position="119"/>
    </location>
</feature>
<dbReference type="Pfam" id="PF07853">
    <property type="entry name" value="DUF1648"/>
    <property type="match status" value="1"/>
</dbReference>
<feature type="transmembrane region" description="Helical" evidence="1">
    <location>
        <begin position="55"/>
        <end position="76"/>
    </location>
</feature>
<evidence type="ECO:0000259" key="2">
    <source>
        <dbReference type="Pfam" id="PF07853"/>
    </source>
</evidence>
<dbReference type="Proteomes" id="UP000215459">
    <property type="component" value="Unassembled WGS sequence"/>
</dbReference>
<gene>
    <name evidence="3" type="ORF">CHM34_06705</name>
</gene>
<dbReference type="GO" id="GO:0009636">
    <property type="term" value="P:response to toxic substance"/>
    <property type="evidence" value="ECO:0007669"/>
    <property type="project" value="TreeGrafter"/>
</dbReference>
<comment type="caution">
    <text evidence="3">The sequence shown here is derived from an EMBL/GenBank/DDBJ whole genome shotgun (WGS) entry which is preliminary data.</text>
</comment>
<organism evidence="3 4">
    <name type="scientific">Paludifilum halophilum</name>
    <dbReference type="NCBI Taxonomy" id="1642702"/>
    <lineage>
        <taxon>Bacteria</taxon>
        <taxon>Bacillati</taxon>
        <taxon>Bacillota</taxon>
        <taxon>Bacilli</taxon>
        <taxon>Bacillales</taxon>
        <taxon>Thermoactinomycetaceae</taxon>
        <taxon>Paludifilum</taxon>
    </lineage>
</organism>
<feature type="transmembrane region" description="Helical" evidence="1">
    <location>
        <begin position="140"/>
        <end position="162"/>
    </location>
</feature>
<protein>
    <recommendedName>
        <fullName evidence="2">DUF1648 domain-containing protein</fullName>
    </recommendedName>
</protein>
<sequence length="204" mass="24295">MILFTVPPGFILCSACLDRTCMDGIRFLRSLMIGEGEVFTMEHPRIHIKKSKMEWLHDLICITLFVGLFLYSAYIWPHLPDQIPIHYDLQGKADQWGSKWFTLLLILLMFLIYLGFTILRKYPHQFHYPSRLTKENAEHFYRNANLMISWFKLETIIYFSILSKDFIDSAVNPSNFMNGSEFLIWIFVMILTIVYFLIQRRHIK</sequence>
<dbReference type="AlphaFoldDB" id="A0A235B8G0"/>
<dbReference type="InterPro" id="IPR012867">
    <property type="entry name" value="DUF1648"/>
</dbReference>
<reference evidence="3 4" key="1">
    <citation type="submission" date="2017-07" db="EMBL/GenBank/DDBJ databases">
        <title>The genome sequence of Paludifilum halophilum highlights mechanisms for microbial adaptation to high salt environemnts.</title>
        <authorList>
            <person name="Belbahri L."/>
        </authorList>
    </citation>
    <scope>NUCLEOTIDE SEQUENCE [LARGE SCALE GENOMIC DNA]</scope>
    <source>
        <strain evidence="3 4">DSM 102817</strain>
    </source>
</reference>
<dbReference type="OrthoDB" id="9808690at2"/>